<proteinExistence type="predicted"/>
<dbReference type="EMBL" id="BAABDD010000002">
    <property type="protein sequence ID" value="GAA3729073.1"/>
    <property type="molecule type" value="Genomic_DNA"/>
</dbReference>
<evidence type="ECO:0000256" key="1">
    <source>
        <dbReference type="SAM" id="MobiDB-lite"/>
    </source>
</evidence>
<protein>
    <submittedName>
        <fullName evidence="2">Uncharacterized protein</fullName>
    </submittedName>
</protein>
<feature type="region of interest" description="Disordered" evidence="1">
    <location>
        <begin position="54"/>
        <end position="78"/>
    </location>
</feature>
<accession>A0ABP7F0U2</accession>
<sequence>MLTGSVHRVDRAYGAIQLDVQTVTAQLSVEAGEHGQCPSARNVVAVKVVATSGQGTAPRSWRVNSHLDPPQSPETPAE</sequence>
<gene>
    <name evidence="2" type="ORF">GCM10022402_07210</name>
</gene>
<keyword evidence="3" id="KW-1185">Reference proteome</keyword>
<reference evidence="3" key="1">
    <citation type="journal article" date="2019" name="Int. J. Syst. Evol. Microbiol.">
        <title>The Global Catalogue of Microorganisms (GCM) 10K type strain sequencing project: providing services to taxonomists for standard genome sequencing and annotation.</title>
        <authorList>
            <consortium name="The Broad Institute Genomics Platform"/>
            <consortium name="The Broad Institute Genome Sequencing Center for Infectious Disease"/>
            <person name="Wu L."/>
            <person name="Ma J."/>
        </authorList>
    </citation>
    <scope>NUCLEOTIDE SEQUENCE [LARGE SCALE GENOMIC DNA]</scope>
    <source>
        <strain evidence="3">JCM 17137</strain>
    </source>
</reference>
<comment type="caution">
    <text evidence="2">The sequence shown here is derived from an EMBL/GenBank/DDBJ whole genome shotgun (WGS) entry which is preliminary data.</text>
</comment>
<evidence type="ECO:0000313" key="3">
    <source>
        <dbReference type="Proteomes" id="UP001500908"/>
    </source>
</evidence>
<name>A0ABP7F0U2_9ACTN</name>
<evidence type="ECO:0000313" key="2">
    <source>
        <dbReference type="EMBL" id="GAA3729073.1"/>
    </source>
</evidence>
<organism evidence="2 3">
    <name type="scientific">Salinactinospora qingdaonensis</name>
    <dbReference type="NCBI Taxonomy" id="702744"/>
    <lineage>
        <taxon>Bacteria</taxon>
        <taxon>Bacillati</taxon>
        <taxon>Actinomycetota</taxon>
        <taxon>Actinomycetes</taxon>
        <taxon>Streptosporangiales</taxon>
        <taxon>Nocardiopsidaceae</taxon>
        <taxon>Salinactinospora</taxon>
    </lineage>
</organism>
<dbReference type="Proteomes" id="UP001500908">
    <property type="component" value="Unassembled WGS sequence"/>
</dbReference>